<evidence type="ECO:0000259" key="1">
    <source>
        <dbReference type="Pfam" id="PF10740"/>
    </source>
</evidence>
<protein>
    <submittedName>
        <fullName evidence="2">DUF2529 family protein</fullName>
    </submittedName>
</protein>
<dbReference type="Gene3D" id="3.40.50.10490">
    <property type="entry name" value="Glucose-6-phosphate isomerase like protein, domain 1"/>
    <property type="match status" value="1"/>
</dbReference>
<name>A0ABW2NQJ5_9BACL</name>
<dbReference type="SUPFAM" id="SSF53697">
    <property type="entry name" value="SIS domain"/>
    <property type="match status" value="1"/>
</dbReference>
<sequence>MLKIFNTQLTGLFQTIEKTSEETIEDAARLLAQSLFSEGTVYFFGKAEMMAVAYEGVTGPNAIASSSFYDKTVELTEMDTVVVSARYAADGDALTAAEKARAEGARTIFIGAVEKGIDVEGLPYDAVLDTKAVRGLIPQDDGTRTGFPSAICGLYVYQALHITVSEYMEEF</sequence>
<comment type="caution">
    <text evidence="2">The sequence shown here is derived from an EMBL/GenBank/DDBJ whole genome shotgun (WGS) entry which is preliminary data.</text>
</comment>
<dbReference type="EMBL" id="JBHTCP010000013">
    <property type="protein sequence ID" value="MFC7371564.1"/>
    <property type="molecule type" value="Genomic_DNA"/>
</dbReference>
<accession>A0ABW2NQJ5</accession>
<dbReference type="InterPro" id="IPR019676">
    <property type="entry name" value="DUF2529"/>
</dbReference>
<keyword evidence="3" id="KW-1185">Reference proteome</keyword>
<dbReference type="Pfam" id="PF10740">
    <property type="entry name" value="DUF2529"/>
    <property type="match status" value="1"/>
</dbReference>
<dbReference type="Proteomes" id="UP001596549">
    <property type="component" value="Unassembled WGS sequence"/>
</dbReference>
<evidence type="ECO:0000313" key="3">
    <source>
        <dbReference type="Proteomes" id="UP001596549"/>
    </source>
</evidence>
<dbReference type="RefSeq" id="WP_379748246.1">
    <property type="nucleotide sequence ID" value="NZ_JBHTCP010000013.1"/>
</dbReference>
<dbReference type="InterPro" id="IPR046348">
    <property type="entry name" value="SIS_dom_sf"/>
</dbReference>
<evidence type="ECO:0000313" key="2">
    <source>
        <dbReference type="EMBL" id="MFC7371564.1"/>
    </source>
</evidence>
<gene>
    <name evidence="2" type="ORF">ACFQPF_07740</name>
</gene>
<reference evidence="3" key="1">
    <citation type="journal article" date="2019" name="Int. J. Syst. Evol. Microbiol.">
        <title>The Global Catalogue of Microorganisms (GCM) 10K type strain sequencing project: providing services to taxonomists for standard genome sequencing and annotation.</title>
        <authorList>
            <consortium name="The Broad Institute Genomics Platform"/>
            <consortium name="The Broad Institute Genome Sequencing Center for Infectious Disease"/>
            <person name="Wu L."/>
            <person name="Ma J."/>
        </authorList>
    </citation>
    <scope>NUCLEOTIDE SEQUENCE [LARGE SCALE GENOMIC DNA]</scope>
    <source>
        <strain evidence="3">NBRC 106396</strain>
    </source>
</reference>
<proteinExistence type="predicted"/>
<feature type="domain" description="DUF2529" evidence="1">
    <location>
        <begin position="1"/>
        <end position="166"/>
    </location>
</feature>
<organism evidence="2 3">
    <name type="scientific">Fictibacillus iocasae</name>
    <dbReference type="NCBI Taxonomy" id="2715437"/>
    <lineage>
        <taxon>Bacteria</taxon>
        <taxon>Bacillati</taxon>
        <taxon>Bacillota</taxon>
        <taxon>Bacilli</taxon>
        <taxon>Bacillales</taxon>
        <taxon>Fictibacillaceae</taxon>
        <taxon>Fictibacillus</taxon>
    </lineage>
</organism>